<protein>
    <recommendedName>
        <fullName evidence="1">N-acetyltransferase domain-containing protein</fullName>
    </recommendedName>
</protein>
<dbReference type="Pfam" id="PF00583">
    <property type="entry name" value="Acetyltransf_1"/>
    <property type="match status" value="1"/>
</dbReference>
<comment type="caution">
    <text evidence="2">The sequence shown here is derived from an EMBL/GenBank/DDBJ whole genome shotgun (WGS) entry which is preliminary data.</text>
</comment>
<accession>A0A2M6W5I4</accession>
<evidence type="ECO:0000313" key="3">
    <source>
        <dbReference type="Proteomes" id="UP000231426"/>
    </source>
</evidence>
<dbReference type="InterPro" id="IPR000182">
    <property type="entry name" value="GNAT_dom"/>
</dbReference>
<proteinExistence type="predicted"/>
<dbReference type="PROSITE" id="PS51186">
    <property type="entry name" value="GNAT"/>
    <property type="match status" value="1"/>
</dbReference>
<name>A0A2M6W5I4_9BACT</name>
<dbReference type="AlphaFoldDB" id="A0A2M6W5I4"/>
<gene>
    <name evidence="2" type="ORF">COU29_03575</name>
</gene>
<evidence type="ECO:0000259" key="1">
    <source>
        <dbReference type="PROSITE" id="PS51186"/>
    </source>
</evidence>
<organism evidence="2 3">
    <name type="scientific">Candidatus Magasanikbacteria bacterium CG10_big_fil_rev_8_21_14_0_10_36_32</name>
    <dbReference type="NCBI Taxonomy" id="1974646"/>
    <lineage>
        <taxon>Bacteria</taxon>
        <taxon>Candidatus Magasanikiibacteriota</taxon>
    </lineage>
</organism>
<feature type="domain" description="N-acetyltransferase" evidence="1">
    <location>
        <begin position="1"/>
        <end position="160"/>
    </location>
</feature>
<dbReference type="CDD" id="cd04301">
    <property type="entry name" value="NAT_SF"/>
    <property type="match status" value="1"/>
</dbReference>
<evidence type="ECO:0000313" key="2">
    <source>
        <dbReference type="EMBL" id="PIT88067.1"/>
    </source>
</evidence>
<dbReference type="EMBL" id="PFBV01000005">
    <property type="protein sequence ID" value="PIT88067.1"/>
    <property type="molecule type" value="Genomic_DNA"/>
</dbReference>
<dbReference type="InterPro" id="IPR016181">
    <property type="entry name" value="Acyl_CoA_acyltransferase"/>
</dbReference>
<reference evidence="3" key="1">
    <citation type="submission" date="2017-09" db="EMBL/GenBank/DDBJ databases">
        <title>Depth-based differentiation of microbial function through sediment-hosted aquifers and enrichment of novel symbionts in the deep terrestrial subsurface.</title>
        <authorList>
            <person name="Probst A.J."/>
            <person name="Ladd B."/>
            <person name="Jarett J.K."/>
            <person name="Geller-Mcgrath D.E."/>
            <person name="Sieber C.M.K."/>
            <person name="Emerson J.B."/>
            <person name="Anantharaman K."/>
            <person name="Thomas B.C."/>
            <person name="Malmstrom R."/>
            <person name="Stieglmeier M."/>
            <person name="Klingl A."/>
            <person name="Woyke T."/>
            <person name="Ryan C.M."/>
            <person name="Banfield J.F."/>
        </authorList>
    </citation>
    <scope>NUCLEOTIDE SEQUENCE [LARGE SCALE GENOMIC DNA]</scope>
</reference>
<dbReference type="Proteomes" id="UP000231426">
    <property type="component" value="Unassembled WGS sequence"/>
</dbReference>
<dbReference type="Gene3D" id="3.40.630.30">
    <property type="match status" value="1"/>
</dbReference>
<dbReference type="SUPFAM" id="SSF55729">
    <property type="entry name" value="Acyl-CoA N-acyltransferases (Nat)"/>
    <property type="match status" value="1"/>
</dbReference>
<sequence>MDFRFTNEYPTSRLDEIVNYLLGPRLWTPHANYPDFEDWVQKTHQEIKDGNKRVIIALSLNQIVGVMVYQRHKKYTKTLELKNLTVRPDLRGRYLASFLIKNAEIEGTMEFGSVNVLCDAKANNFGIRLFLTQHRYQIVGETDLYRLSSGSDIIYRKNLYPLLI</sequence>
<dbReference type="GO" id="GO:0016747">
    <property type="term" value="F:acyltransferase activity, transferring groups other than amino-acyl groups"/>
    <property type="evidence" value="ECO:0007669"/>
    <property type="project" value="InterPro"/>
</dbReference>